<dbReference type="Proteomes" id="UP000301751">
    <property type="component" value="Unassembled WGS sequence"/>
</dbReference>
<dbReference type="Pfam" id="PF13997">
    <property type="entry name" value="YqjK"/>
    <property type="match status" value="1"/>
</dbReference>
<comment type="caution">
    <text evidence="1">The sequence shown here is derived from an EMBL/GenBank/DDBJ whole genome shotgun (WGS) entry which is preliminary data.</text>
</comment>
<evidence type="ECO:0008006" key="3">
    <source>
        <dbReference type="Google" id="ProtNLM"/>
    </source>
</evidence>
<evidence type="ECO:0000313" key="2">
    <source>
        <dbReference type="Proteomes" id="UP000301751"/>
    </source>
</evidence>
<dbReference type="AlphaFoldDB" id="A0A480AR41"/>
<protein>
    <recommendedName>
        <fullName evidence="3">YqjK-like protein</fullName>
    </recommendedName>
</protein>
<proteinExistence type="predicted"/>
<reference evidence="2" key="1">
    <citation type="submission" date="2019-03" db="EMBL/GenBank/DDBJ databases">
        <title>Aquabacterium pictum sp.nov., the first bacteriochlorophyll a-containing freshwater bacterium in the genus Aquabacterium of the class Betaproteobacteria.</title>
        <authorList>
            <person name="Hirose S."/>
            <person name="Tank M."/>
            <person name="Hara E."/>
            <person name="Tamaki H."/>
            <person name="Takaichi S."/>
            <person name="Haruta S."/>
            <person name="Hanada S."/>
        </authorList>
    </citation>
    <scope>NUCLEOTIDE SEQUENCE [LARGE SCALE GENOMIC DNA]</scope>
    <source>
        <strain evidence="2">W35</strain>
    </source>
</reference>
<sequence length="128" mass="14601">MFFDTQQHALAERGRALQTRSAALRGQLAVDAQVLRTPLALVDQVRRGWQWLKAHPQWVGVGVALLVLWRPRRVAWLAGRLWAGWRLWQRMHRWRDRLGPVAVQLLGAVTGPLAARARSWRSAVPPPP</sequence>
<keyword evidence="2" id="KW-1185">Reference proteome</keyword>
<evidence type="ECO:0000313" key="1">
    <source>
        <dbReference type="EMBL" id="GCL63406.1"/>
    </source>
</evidence>
<dbReference type="OrthoDB" id="8913803at2"/>
<accession>A0A480AR41</accession>
<organism evidence="1 2">
    <name type="scientific">Pseudaquabacterium pictum</name>
    <dbReference type="NCBI Taxonomy" id="2315236"/>
    <lineage>
        <taxon>Bacteria</taxon>
        <taxon>Pseudomonadati</taxon>
        <taxon>Pseudomonadota</taxon>
        <taxon>Betaproteobacteria</taxon>
        <taxon>Burkholderiales</taxon>
        <taxon>Sphaerotilaceae</taxon>
        <taxon>Pseudaquabacterium</taxon>
    </lineage>
</organism>
<dbReference type="InterPro" id="IPR025612">
    <property type="entry name" value="YqjK"/>
</dbReference>
<dbReference type="EMBL" id="BJCL01000005">
    <property type="protein sequence ID" value="GCL63406.1"/>
    <property type="molecule type" value="Genomic_DNA"/>
</dbReference>
<gene>
    <name evidence="1" type="ORF">AQPW35_24870</name>
</gene>
<dbReference type="RefSeq" id="WP_137733139.1">
    <property type="nucleotide sequence ID" value="NZ_BJCL01000005.1"/>
</dbReference>
<name>A0A480AR41_9BURK</name>